<dbReference type="Pfam" id="PF00381">
    <property type="entry name" value="PTS-HPr"/>
    <property type="match status" value="1"/>
</dbReference>
<dbReference type="RefSeq" id="WP_122150719.1">
    <property type="nucleotide sequence ID" value="NZ_RFFI01000109.1"/>
</dbReference>
<dbReference type="AlphaFoldDB" id="A0A3M2IZR4"/>
<evidence type="ECO:0000256" key="4">
    <source>
        <dbReference type="ARBA" id="ARBA00022490"/>
    </source>
</evidence>
<dbReference type="InterPro" id="IPR050399">
    <property type="entry name" value="HPr"/>
</dbReference>
<dbReference type="NCBIfam" id="TIGR01003">
    <property type="entry name" value="PTS_HPr_family"/>
    <property type="match status" value="1"/>
</dbReference>
<dbReference type="EMBL" id="RFFI01000109">
    <property type="protein sequence ID" value="RMI05150.1"/>
    <property type="molecule type" value="Genomic_DNA"/>
</dbReference>
<evidence type="ECO:0000256" key="5">
    <source>
        <dbReference type="ARBA" id="ARBA00022683"/>
    </source>
</evidence>
<protein>
    <recommendedName>
        <fullName evidence="3">Phosphocarrier protein HPr</fullName>
    </recommendedName>
</protein>
<comment type="caution">
    <text evidence="7">The sequence shown here is derived from an EMBL/GenBank/DDBJ whole genome shotgun (WGS) entry which is preliminary data.</text>
</comment>
<dbReference type="PROSITE" id="PS51350">
    <property type="entry name" value="PTS_HPR_DOM"/>
    <property type="match status" value="1"/>
</dbReference>
<evidence type="ECO:0000259" key="6">
    <source>
        <dbReference type="PROSITE" id="PS51350"/>
    </source>
</evidence>
<gene>
    <name evidence="7" type="ORF">EBM89_16375</name>
</gene>
<keyword evidence="5" id="KW-0598">Phosphotransferase system</keyword>
<name>A0A3M2IZR4_9CELL</name>
<dbReference type="OrthoDB" id="9809047at2"/>
<evidence type="ECO:0000256" key="2">
    <source>
        <dbReference type="ARBA" id="ARBA00004496"/>
    </source>
</evidence>
<dbReference type="InterPro" id="IPR000032">
    <property type="entry name" value="HPr-like"/>
</dbReference>
<dbReference type="Proteomes" id="UP000269289">
    <property type="component" value="Unassembled WGS sequence"/>
</dbReference>
<dbReference type="GO" id="GO:0005737">
    <property type="term" value="C:cytoplasm"/>
    <property type="evidence" value="ECO:0007669"/>
    <property type="project" value="UniProtKB-SubCell"/>
</dbReference>
<organism evidence="7 8">
    <name type="scientific">Cellulomonas triticagri</name>
    <dbReference type="NCBI Taxonomy" id="2483352"/>
    <lineage>
        <taxon>Bacteria</taxon>
        <taxon>Bacillati</taxon>
        <taxon>Actinomycetota</taxon>
        <taxon>Actinomycetes</taxon>
        <taxon>Micrococcales</taxon>
        <taxon>Cellulomonadaceae</taxon>
        <taxon>Cellulomonas</taxon>
    </lineage>
</organism>
<reference evidence="7 8" key="1">
    <citation type="submission" date="2018-10" db="EMBL/GenBank/DDBJ databases">
        <title>Isolation, diversity and antifungal activity of actinobacteria from wheat.</title>
        <authorList>
            <person name="Han C."/>
        </authorList>
    </citation>
    <scope>NUCLEOTIDE SEQUENCE [LARGE SCALE GENOMIC DNA]</scope>
    <source>
        <strain evidence="7 8">NEAU-YY56</strain>
    </source>
</reference>
<comment type="subcellular location">
    <subcellularLocation>
        <location evidence="2">Cytoplasm</location>
    </subcellularLocation>
</comment>
<dbReference type="InterPro" id="IPR001020">
    <property type="entry name" value="PTS_HPr_His_P_site"/>
</dbReference>
<dbReference type="PANTHER" id="PTHR33705">
    <property type="entry name" value="PHOSPHOCARRIER PROTEIN HPR"/>
    <property type="match status" value="1"/>
</dbReference>
<evidence type="ECO:0000313" key="7">
    <source>
        <dbReference type="EMBL" id="RMI05150.1"/>
    </source>
</evidence>
<evidence type="ECO:0000256" key="1">
    <source>
        <dbReference type="ARBA" id="ARBA00003681"/>
    </source>
</evidence>
<dbReference type="PANTHER" id="PTHR33705:SF2">
    <property type="entry name" value="PHOSPHOCARRIER PROTEIN NPR"/>
    <property type="match status" value="1"/>
</dbReference>
<evidence type="ECO:0000313" key="8">
    <source>
        <dbReference type="Proteomes" id="UP000269289"/>
    </source>
</evidence>
<accession>A0A3M2IZR4</accession>
<dbReference type="Gene3D" id="3.30.1340.10">
    <property type="entry name" value="HPr-like"/>
    <property type="match status" value="1"/>
</dbReference>
<proteinExistence type="predicted"/>
<dbReference type="PRINTS" id="PR00107">
    <property type="entry name" value="PHOSPHOCPHPR"/>
</dbReference>
<sequence>MLRRRARVATASGLHARPASLVTGAVAAGGHPVQIARVGQPAVDASSILMLMGMKLEHGEEVELTSESADAETLLDELAALLESDLDAVAQA</sequence>
<feature type="domain" description="HPr" evidence="6">
    <location>
        <begin position="1"/>
        <end position="89"/>
    </location>
</feature>
<keyword evidence="4" id="KW-0963">Cytoplasm</keyword>
<dbReference type="GO" id="GO:0009401">
    <property type="term" value="P:phosphoenolpyruvate-dependent sugar phosphotransferase system"/>
    <property type="evidence" value="ECO:0007669"/>
    <property type="project" value="UniProtKB-KW"/>
</dbReference>
<comment type="function">
    <text evidence="1">General (non sugar-specific) component of the phosphoenolpyruvate-dependent sugar phosphotransferase system (sugar PTS). This major carbohydrate active-transport system catalyzes the phosphorylation of incoming sugar substrates concomitantly with their translocation across the cell membrane. The phosphoryl group from phosphoenolpyruvate (PEP) is transferred to the phosphoryl carrier protein HPr by enzyme I. Phospho-HPr then transfers it to the PTS EIIA domain.</text>
</comment>
<keyword evidence="8" id="KW-1185">Reference proteome</keyword>
<dbReference type="PROSITE" id="PS00369">
    <property type="entry name" value="PTS_HPR_HIS"/>
    <property type="match status" value="1"/>
</dbReference>
<evidence type="ECO:0000256" key="3">
    <source>
        <dbReference type="ARBA" id="ARBA00020422"/>
    </source>
</evidence>
<dbReference type="SUPFAM" id="SSF55594">
    <property type="entry name" value="HPr-like"/>
    <property type="match status" value="1"/>
</dbReference>
<dbReference type="InterPro" id="IPR035895">
    <property type="entry name" value="HPr-like_sf"/>
</dbReference>